<feature type="binding site" evidence="4">
    <location>
        <position position="192"/>
    </location>
    <ligand>
        <name>substrate</name>
    </ligand>
</feature>
<dbReference type="GO" id="GO:0005975">
    <property type="term" value="P:carbohydrate metabolic process"/>
    <property type="evidence" value="ECO:0007669"/>
    <property type="project" value="UniProtKB-UniRule"/>
</dbReference>
<feature type="domain" description="NAD-dependent epimerase/dehydratase" evidence="5">
    <location>
        <begin position="2"/>
        <end position="248"/>
    </location>
</feature>
<keyword evidence="1 4" id="KW-0521">NADP</keyword>
<feature type="binding site" evidence="4">
    <location>
        <position position="220"/>
    </location>
    <ligand>
        <name>substrate</name>
    </ligand>
</feature>
<comment type="similarity">
    <text evidence="4">Belongs to the NAD(P)-dependent epimerase/dehydratase family. HldD subfamily.</text>
</comment>
<comment type="pathway">
    <text evidence="4">Nucleotide-sugar biosynthesis; ADP-L-glycero-beta-D-manno-heptose biosynthesis; ADP-L-glycero-beta-D-manno-heptose from D-glycero-beta-D-manno-heptose 7-phosphate: step 4/4.</text>
</comment>
<name>A0A433SA25_9BURK</name>
<feature type="binding site" evidence="4">
    <location>
        <begin position="10"/>
        <end position="11"/>
    </location>
    <ligand>
        <name>NADP(+)</name>
        <dbReference type="ChEBI" id="CHEBI:58349"/>
    </ligand>
</feature>
<gene>
    <name evidence="4 6" type="primary">hldD</name>
    <name evidence="6" type="ORF">CUZ56_02869</name>
</gene>
<feature type="binding site" evidence="4">
    <location>
        <position position="175"/>
    </location>
    <ligand>
        <name>NADP(+)</name>
        <dbReference type="ChEBI" id="CHEBI:58349"/>
    </ligand>
</feature>
<protein>
    <recommendedName>
        <fullName evidence="4">ADP-L-glycero-D-manno-heptose-6-epimerase</fullName>
        <ecNumber evidence="4">5.1.3.20</ecNumber>
    </recommendedName>
    <alternativeName>
        <fullName evidence="4">ADP-L-glycero-beta-D-manno-heptose-6-epimerase</fullName>
        <shortName evidence="4">ADP-glyceromanno-heptose 6-epimerase</shortName>
        <shortName evidence="4">ADP-hep 6-epimerase</shortName>
        <shortName evidence="4">AGME</shortName>
    </alternativeName>
</protein>
<comment type="function">
    <text evidence="4">Catalyzes the interconversion between ADP-D-glycero-beta-D-manno-heptose and ADP-L-glycero-beta-D-manno-heptose via an epimerization at carbon 6 of the heptose.</text>
</comment>
<dbReference type="Pfam" id="PF01370">
    <property type="entry name" value="Epimerase"/>
    <property type="match status" value="1"/>
</dbReference>
<evidence type="ECO:0000256" key="4">
    <source>
        <dbReference type="HAMAP-Rule" id="MF_01601"/>
    </source>
</evidence>
<dbReference type="InterPro" id="IPR011912">
    <property type="entry name" value="Heptose_epim"/>
</dbReference>
<feature type="binding site" evidence="4">
    <location>
        <begin position="73"/>
        <end position="77"/>
    </location>
    <ligand>
        <name>NADP(+)</name>
        <dbReference type="ChEBI" id="CHEBI:58349"/>
    </ligand>
</feature>
<evidence type="ECO:0000256" key="1">
    <source>
        <dbReference type="ARBA" id="ARBA00022857"/>
    </source>
</evidence>
<evidence type="ECO:0000256" key="3">
    <source>
        <dbReference type="ARBA" id="ARBA00023277"/>
    </source>
</evidence>
<dbReference type="EC" id="5.1.3.20" evidence="4"/>
<dbReference type="OrthoDB" id="9803010at2"/>
<dbReference type="GO" id="GO:0097171">
    <property type="term" value="P:ADP-L-glycero-beta-D-manno-heptose biosynthetic process"/>
    <property type="evidence" value="ECO:0007669"/>
    <property type="project" value="UniProtKB-UniPathway"/>
</dbReference>
<dbReference type="NCBIfam" id="TIGR02197">
    <property type="entry name" value="heptose_epim"/>
    <property type="match status" value="1"/>
</dbReference>
<sequence>MIIVTGAAGFIGSNIVAELQDAGRGPIAVIDWFGEENKWRNLVKRNIAAFVAPEQTLSFLDNNATKIESIIHMGAITATTEKNVDLLVERNINYSVMLWDWCTQHKVPFIYASSAATYGALESLLKDDDSIEALSKLRPLNPYGWSKNATDLIFAQRIADGKTPPQWVGLKFFNVYGPNEYHKGDMRSVITKFYDDIQTWGAVKLFKSDRPDIEDGQQKRDFVYVKDCSQAVLWFVDHPAVSGIFNMGTGNARSFIDLVKAMEKTIGKPVEISFKDMPEELKSRYQYYTEADMGKARSAGLNVSFRSLEAGITDYIENYLSNPDSYR</sequence>
<dbReference type="Gene3D" id="3.90.25.10">
    <property type="entry name" value="UDP-galactose 4-epimerase, domain 1"/>
    <property type="match status" value="1"/>
</dbReference>
<feature type="binding site" evidence="4">
    <location>
        <position position="183"/>
    </location>
    <ligand>
        <name>NADP(+)</name>
        <dbReference type="ChEBI" id="CHEBI:58349"/>
    </ligand>
</feature>
<feature type="binding site" evidence="4">
    <location>
        <position position="185"/>
    </location>
    <ligand>
        <name>substrate</name>
    </ligand>
</feature>
<dbReference type="UniPathway" id="UPA00356">
    <property type="reaction ID" value="UER00440"/>
</dbReference>
<keyword evidence="3 4" id="KW-0119">Carbohydrate metabolism</keyword>
<dbReference type="EMBL" id="PQSP01000011">
    <property type="protein sequence ID" value="RUS65570.1"/>
    <property type="molecule type" value="Genomic_DNA"/>
</dbReference>
<feature type="binding site" evidence="4">
    <location>
        <position position="38"/>
    </location>
    <ligand>
        <name>NADP(+)</name>
        <dbReference type="ChEBI" id="CHEBI:58349"/>
    </ligand>
</feature>
<feature type="active site" description="Proton acceptor" evidence="4">
    <location>
        <position position="183"/>
    </location>
</feature>
<dbReference type="GO" id="GO:0008712">
    <property type="term" value="F:ADP-glyceromanno-heptose 6-epimerase activity"/>
    <property type="evidence" value="ECO:0007669"/>
    <property type="project" value="UniProtKB-UniRule"/>
</dbReference>
<evidence type="ECO:0000313" key="7">
    <source>
        <dbReference type="Proteomes" id="UP000286947"/>
    </source>
</evidence>
<feature type="binding site" evidence="4">
    <location>
        <begin position="206"/>
        <end position="209"/>
    </location>
    <ligand>
        <name>substrate</name>
    </ligand>
</feature>
<dbReference type="RefSeq" id="WP_126981027.1">
    <property type="nucleotide sequence ID" value="NZ_PQSP01000011.1"/>
</dbReference>
<dbReference type="CDD" id="cd05248">
    <property type="entry name" value="ADP_GME_SDR_e"/>
    <property type="match status" value="1"/>
</dbReference>
<feature type="binding site" evidence="4">
    <location>
        <begin position="31"/>
        <end position="32"/>
    </location>
    <ligand>
        <name>NADP(+)</name>
        <dbReference type="ChEBI" id="CHEBI:58349"/>
    </ligand>
</feature>
<comment type="catalytic activity">
    <reaction evidence="4">
        <text>ADP-D-glycero-beta-D-manno-heptose = ADP-L-glycero-beta-D-manno-heptose</text>
        <dbReference type="Rhea" id="RHEA:17577"/>
        <dbReference type="ChEBI" id="CHEBI:59967"/>
        <dbReference type="ChEBI" id="CHEBI:61506"/>
        <dbReference type="EC" id="5.1.3.20"/>
    </reaction>
</comment>
<dbReference type="InterPro" id="IPR036291">
    <property type="entry name" value="NAD(P)-bd_dom_sf"/>
</dbReference>
<feature type="binding site" evidence="4">
    <location>
        <position position="147"/>
    </location>
    <ligand>
        <name>NADP(+)</name>
        <dbReference type="ChEBI" id="CHEBI:58349"/>
    </ligand>
</feature>
<dbReference type="InterPro" id="IPR001509">
    <property type="entry name" value="Epimerase_deHydtase"/>
</dbReference>
<evidence type="ECO:0000256" key="2">
    <source>
        <dbReference type="ARBA" id="ARBA00023235"/>
    </source>
</evidence>
<comment type="caution">
    <text evidence="4">Lacks conserved residue(s) required for the propagation of feature annotation.</text>
</comment>
<proteinExistence type="inferred from homology"/>
<evidence type="ECO:0000259" key="5">
    <source>
        <dbReference type="Pfam" id="PF01370"/>
    </source>
</evidence>
<comment type="cofactor">
    <cofactor evidence="4">
        <name>NADP(+)</name>
        <dbReference type="ChEBI" id="CHEBI:58349"/>
    </cofactor>
    <text evidence="4">Binds 1 NADP(+) per subunit.</text>
</comment>
<feature type="binding site" evidence="4">
    <location>
        <position position="174"/>
    </location>
    <ligand>
        <name>substrate</name>
    </ligand>
</feature>
<keyword evidence="2 4" id="KW-0413">Isomerase</keyword>
<dbReference type="HAMAP" id="MF_01601">
    <property type="entry name" value="Heptose_epimerase"/>
    <property type="match status" value="1"/>
</dbReference>
<evidence type="ECO:0000313" key="6">
    <source>
        <dbReference type="EMBL" id="RUS65570.1"/>
    </source>
</evidence>
<organism evidence="6 7">
    <name type="scientific">Saezia sanguinis</name>
    <dbReference type="NCBI Taxonomy" id="1965230"/>
    <lineage>
        <taxon>Bacteria</taxon>
        <taxon>Pseudomonadati</taxon>
        <taxon>Pseudomonadota</taxon>
        <taxon>Betaproteobacteria</taxon>
        <taxon>Burkholderiales</taxon>
        <taxon>Saeziaceae</taxon>
        <taxon>Saezia</taxon>
    </lineage>
</organism>
<reference evidence="6 7" key="1">
    <citation type="submission" date="2018-01" db="EMBL/GenBank/DDBJ databases">
        <title>Saezia sanguinis gen. nov., sp. nov., in the order Burkholderiales isolated from human blood.</title>
        <authorList>
            <person name="Medina-Pascual M.J."/>
            <person name="Valdezate S."/>
            <person name="Monzon S."/>
            <person name="Cuesta I."/>
            <person name="Carrasco G."/>
            <person name="Villalon P."/>
            <person name="Saez-Nieto J.A."/>
        </authorList>
    </citation>
    <scope>NUCLEOTIDE SEQUENCE [LARGE SCALE GENOMIC DNA]</scope>
    <source>
        <strain evidence="6 7">CNM695-12</strain>
    </source>
</reference>
<comment type="subunit">
    <text evidence="4">Homopentamer.</text>
</comment>
<dbReference type="PANTHER" id="PTHR43103:SF3">
    <property type="entry name" value="ADP-L-GLYCERO-D-MANNO-HEPTOSE-6-EPIMERASE"/>
    <property type="match status" value="1"/>
</dbReference>
<accession>A0A433SA25</accession>
<dbReference type="GO" id="GO:0050661">
    <property type="term" value="F:NADP binding"/>
    <property type="evidence" value="ECO:0007669"/>
    <property type="project" value="InterPro"/>
</dbReference>
<feature type="binding site" evidence="4">
    <location>
        <position position="285"/>
    </location>
    <ligand>
        <name>substrate</name>
    </ligand>
</feature>
<dbReference type="PANTHER" id="PTHR43103">
    <property type="entry name" value="NUCLEOSIDE-DIPHOSPHATE-SUGAR EPIMERASE"/>
    <property type="match status" value="1"/>
</dbReference>
<keyword evidence="7" id="KW-1185">Reference proteome</keyword>
<dbReference type="Gene3D" id="3.40.50.720">
    <property type="entry name" value="NAD(P)-binding Rossmann-like Domain"/>
    <property type="match status" value="1"/>
</dbReference>
<dbReference type="SUPFAM" id="SSF51735">
    <property type="entry name" value="NAD(P)-binding Rossmann-fold domains"/>
    <property type="match status" value="1"/>
</dbReference>
<feature type="active site" description="Proton acceptor" evidence="4">
    <location>
        <position position="143"/>
    </location>
</feature>
<dbReference type="Proteomes" id="UP000286947">
    <property type="component" value="Unassembled WGS sequence"/>
</dbReference>
<comment type="caution">
    <text evidence="6">The sequence shown here is derived from an EMBL/GenBank/DDBJ whole genome shotgun (WGS) entry which is preliminary data.</text>
</comment>
<comment type="domain">
    <text evidence="4">Contains a large N-terminal NADP-binding domain, and a smaller C-terminal substrate-binding domain.</text>
</comment>
<dbReference type="AlphaFoldDB" id="A0A433SA25"/>